<reference evidence="2 4" key="2">
    <citation type="journal article" date="2024" name="Insects">
        <title>An Improved Chromosome-Level Genome Assembly of the Firefly Pyrocoelia pectoralis.</title>
        <authorList>
            <person name="Fu X."/>
            <person name="Meyer-Rochow V.B."/>
            <person name="Ballantyne L."/>
            <person name="Zhu X."/>
        </authorList>
    </citation>
    <scope>NUCLEOTIDE SEQUENCE [LARGE SCALE GENOMIC DNA]</scope>
    <source>
        <strain evidence="2">XCY_ONT2</strain>
    </source>
</reference>
<dbReference type="CDD" id="cd10442">
    <property type="entry name" value="GIY-YIG_PLEs"/>
    <property type="match status" value="1"/>
</dbReference>
<reference evidence="2" key="1">
    <citation type="submission" date="2023-06" db="EMBL/GenBank/DDBJ databases">
        <authorList>
            <person name="Fu X."/>
            <person name="Zhu X."/>
        </authorList>
    </citation>
    <scope>NUCLEOTIDE SEQUENCE</scope>
    <source>
        <strain evidence="2">XCY_ONT2</strain>
        <tissue evidence="2">Whole body</tissue>
    </source>
</reference>
<accession>A0AAN7VJ77</accession>
<dbReference type="PANTHER" id="PTHR21301:SF10">
    <property type="entry name" value="REVERSE TRANSCRIPTASE DOMAIN-CONTAINING PROTEIN"/>
    <property type="match status" value="1"/>
</dbReference>
<proteinExistence type="predicted"/>
<gene>
    <name evidence="2" type="ORF">RI129_004607</name>
    <name evidence="3" type="ORF">RI129_004608</name>
</gene>
<protein>
    <recommendedName>
        <fullName evidence="1">Helix-turn-helix domain-containing protein</fullName>
    </recommendedName>
</protein>
<evidence type="ECO:0000259" key="1">
    <source>
        <dbReference type="Pfam" id="PF26215"/>
    </source>
</evidence>
<dbReference type="Gene3D" id="3.40.1440.10">
    <property type="entry name" value="GIY-YIG endonuclease"/>
    <property type="match status" value="1"/>
</dbReference>
<dbReference type="Pfam" id="PF26215">
    <property type="entry name" value="HTH_animal"/>
    <property type="match status" value="1"/>
</dbReference>
<feature type="domain" description="Helix-turn-helix" evidence="1">
    <location>
        <begin position="89"/>
        <end position="145"/>
    </location>
</feature>
<evidence type="ECO:0000313" key="4">
    <source>
        <dbReference type="Proteomes" id="UP001329430"/>
    </source>
</evidence>
<dbReference type="InterPro" id="IPR058912">
    <property type="entry name" value="HTH_animal"/>
</dbReference>
<comment type="caution">
    <text evidence="2">The sequence shown here is derived from an EMBL/GenBank/DDBJ whole genome shotgun (WGS) entry which is preliminary data.</text>
</comment>
<sequence>MDYIIDQVKRLLPFQFSFIYKYVDDIICGLPANQVDNALITFNSIHYKLQFTVEREDNNGVPFLDTKLIRTSDNKIFIDWYTKPTHSGRYINFNSNHIMRQKVNTLKGMKNRVLKISHVTFQRKNLKRLSTMFITNNFPRSLVNSILFNNNCNLHQRHNQPATTSATQQPAAVSIPRYSRLPYIPDITHQLTNILRHADTKFAYYNPSPLNQLFTKLKDKTPILLQSGVIYNVPCTTCNKVYIGLTNCWLKSRLSTHRSDIKTKKTRCALANHALDLGHQFDFDNVSILNRSNNRTTLKLMEMVEINKYLKQSVNFRSDVDNLHVIYANLLAMHNSTNSN</sequence>
<keyword evidence="4" id="KW-1185">Reference proteome</keyword>
<dbReference type="InterPro" id="IPR035901">
    <property type="entry name" value="GIY-YIG_endonuc_sf"/>
</dbReference>
<dbReference type="AlphaFoldDB" id="A0AAN7VJ77"/>
<dbReference type="EMBL" id="JAVRBK010000003">
    <property type="protein sequence ID" value="KAK5646144.1"/>
    <property type="molecule type" value="Genomic_DNA"/>
</dbReference>
<dbReference type="Proteomes" id="UP001329430">
    <property type="component" value="Chromosome 3"/>
</dbReference>
<evidence type="ECO:0000313" key="3">
    <source>
        <dbReference type="EMBL" id="KAK5646144.1"/>
    </source>
</evidence>
<name>A0AAN7VJ77_9COLE</name>
<dbReference type="PANTHER" id="PTHR21301">
    <property type="entry name" value="REVERSE TRANSCRIPTASE"/>
    <property type="match status" value="1"/>
</dbReference>
<dbReference type="EMBL" id="JAVRBK010000003">
    <property type="protein sequence ID" value="KAK5646143.1"/>
    <property type="molecule type" value="Genomic_DNA"/>
</dbReference>
<dbReference type="SUPFAM" id="SSF82771">
    <property type="entry name" value="GIY-YIG endonuclease"/>
    <property type="match status" value="1"/>
</dbReference>
<evidence type="ECO:0000313" key="2">
    <source>
        <dbReference type="EMBL" id="KAK5646143.1"/>
    </source>
</evidence>
<organism evidence="2 4">
    <name type="scientific">Pyrocoelia pectoralis</name>
    <dbReference type="NCBI Taxonomy" id="417401"/>
    <lineage>
        <taxon>Eukaryota</taxon>
        <taxon>Metazoa</taxon>
        <taxon>Ecdysozoa</taxon>
        <taxon>Arthropoda</taxon>
        <taxon>Hexapoda</taxon>
        <taxon>Insecta</taxon>
        <taxon>Pterygota</taxon>
        <taxon>Neoptera</taxon>
        <taxon>Endopterygota</taxon>
        <taxon>Coleoptera</taxon>
        <taxon>Polyphaga</taxon>
        <taxon>Elateriformia</taxon>
        <taxon>Elateroidea</taxon>
        <taxon>Lampyridae</taxon>
        <taxon>Lampyrinae</taxon>
        <taxon>Pyrocoelia</taxon>
    </lineage>
</organism>